<organism evidence="1 2">
    <name type="scientific">Alicyclobacillus acidoterrestris (strain ATCC 49025 / DSM 3922 / CIP 106132 / NCIMB 13137 / GD3B)</name>
    <dbReference type="NCBI Taxonomy" id="1356854"/>
    <lineage>
        <taxon>Bacteria</taxon>
        <taxon>Bacillati</taxon>
        <taxon>Bacillota</taxon>
        <taxon>Bacilli</taxon>
        <taxon>Bacillales</taxon>
        <taxon>Alicyclobacillaceae</taxon>
        <taxon>Alicyclobacillus</taxon>
    </lineage>
</organism>
<sequence length="124" mass="13566">MQARNLIYTLFRPLSFCLAMVTFIFTSCLWTDAAHANVLPTSDFGQEMAGMNTKEPAQSALFVTEGSGGQCDVEEHAIADDAVVAFAGERPAWHLNVGLTWYFMEPVYERNAVASGDEGGRVQV</sequence>
<accession>A0A9E7CVD9</accession>
<dbReference type="KEGG" id="aaco:K1I37_16125"/>
<protein>
    <submittedName>
        <fullName evidence="1">Uncharacterized protein</fullName>
    </submittedName>
</protein>
<proteinExistence type="predicted"/>
<dbReference type="RefSeq" id="WP_021298381.1">
    <property type="nucleotide sequence ID" value="NZ_AURB01000188.1"/>
</dbReference>
<accession>T0CRL3</accession>
<evidence type="ECO:0000313" key="1">
    <source>
        <dbReference type="EMBL" id="UNO48188.1"/>
    </source>
</evidence>
<dbReference type="OrthoDB" id="2376521at2"/>
<evidence type="ECO:0000313" key="2">
    <source>
        <dbReference type="Proteomes" id="UP000829401"/>
    </source>
</evidence>
<dbReference type="Proteomes" id="UP000829401">
    <property type="component" value="Chromosome"/>
</dbReference>
<dbReference type="PROSITE" id="PS51257">
    <property type="entry name" value="PROKAR_LIPOPROTEIN"/>
    <property type="match status" value="1"/>
</dbReference>
<dbReference type="EMBL" id="CP080467">
    <property type="protein sequence ID" value="UNO48188.1"/>
    <property type="molecule type" value="Genomic_DNA"/>
</dbReference>
<dbReference type="AlphaFoldDB" id="T0CRL3"/>
<keyword evidence="2" id="KW-1185">Reference proteome</keyword>
<name>T0CRL3_ALIAG</name>
<reference evidence="2" key="1">
    <citation type="journal article" date="2022" name="G3 (Bethesda)">
        <title>Unveiling the complete genome sequence of Alicyclobacillus acidoterrestris DSM 3922T, a taint-producing strain.</title>
        <authorList>
            <person name="Leonardo I.C."/>
            <person name="Barreto Crespo M.T."/>
            <person name="Gaspar F.B."/>
        </authorList>
    </citation>
    <scope>NUCLEOTIDE SEQUENCE [LARGE SCALE GENOMIC DNA]</scope>
    <source>
        <strain evidence="2">DSM 3922</strain>
    </source>
</reference>
<gene>
    <name evidence="1" type="ORF">K1I37_16125</name>
</gene>
<dbReference type="STRING" id="1356854.N007_16125"/>